<dbReference type="NCBIfam" id="NF038032">
    <property type="entry name" value="CehA_McbA_metalo"/>
    <property type="match status" value="1"/>
</dbReference>
<dbReference type="InterPro" id="IPR016195">
    <property type="entry name" value="Pol/histidinol_Pase-like"/>
</dbReference>
<protein>
    <recommendedName>
        <fullName evidence="1">Polymerase/histidinol phosphatase N-terminal domain-containing protein</fullName>
    </recommendedName>
</protein>
<feature type="domain" description="Polymerase/histidinol phosphatase N-terminal" evidence="1">
    <location>
        <begin position="15"/>
        <end position="75"/>
    </location>
</feature>
<dbReference type="GO" id="GO:0004534">
    <property type="term" value="F:5'-3' RNA exonuclease activity"/>
    <property type="evidence" value="ECO:0007669"/>
    <property type="project" value="TreeGrafter"/>
</dbReference>
<dbReference type="InterPro" id="IPR003141">
    <property type="entry name" value="Pol/His_phosphatase_N"/>
</dbReference>
<name>A0A2H5XAV0_9BACT</name>
<organism evidence="2 3">
    <name type="scientific">Candidatus Fervidibacter japonicus</name>
    <dbReference type="NCBI Taxonomy" id="2035412"/>
    <lineage>
        <taxon>Bacteria</taxon>
        <taxon>Candidatus Fervidibacterota</taxon>
        <taxon>Candidatus Fervidibacter</taxon>
    </lineage>
</organism>
<dbReference type="GO" id="GO:0035312">
    <property type="term" value="F:5'-3' DNA exonuclease activity"/>
    <property type="evidence" value="ECO:0007669"/>
    <property type="project" value="TreeGrafter"/>
</dbReference>
<gene>
    <name evidence="2" type="ORF">HRbin17_00820</name>
</gene>
<evidence type="ECO:0000259" key="1">
    <source>
        <dbReference type="SMART" id="SM00481"/>
    </source>
</evidence>
<reference evidence="3" key="1">
    <citation type="submission" date="2017-09" db="EMBL/GenBank/DDBJ databases">
        <title>Metaegenomics of thermophilic ammonia-oxidizing enrichment culture.</title>
        <authorList>
            <person name="Kato S."/>
            <person name="Suzuki K."/>
        </authorList>
    </citation>
    <scope>NUCLEOTIDE SEQUENCE [LARGE SCALE GENOMIC DNA]</scope>
</reference>
<dbReference type="Proteomes" id="UP000236173">
    <property type="component" value="Unassembled WGS sequence"/>
</dbReference>
<dbReference type="PANTHER" id="PTHR42924:SF3">
    <property type="entry name" value="POLYMERASE_HISTIDINOL PHOSPHATASE N-TERMINAL DOMAIN-CONTAINING PROTEIN"/>
    <property type="match status" value="1"/>
</dbReference>
<dbReference type="AlphaFoldDB" id="A0A2H5XAV0"/>
<dbReference type="InterPro" id="IPR052018">
    <property type="entry name" value="PHP_domain"/>
</dbReference>
<dbReference type="EMBL" id="BEHT01000009">
    <property type="protein sequence ID" value="GBC98318.1"/>
    <property type="molecule type" value="Genomic_DNA"/>
</dbReference>
<dbReference type="SUPFAM" id="SSF89550">
    <property type="entry name" value="PHP domain-like"/>
    <property type="match status" value="1"/>
</dbReference>
<sequence>MVVHPYQDNGRWLRGNLHAHTTNSDGVFSLAELVRRYEECGYDFLVITDHDKITPLNDVSTPLILLSGCEVTAGGGHIVAIGVTAPIEPHQPRQTVIDAINAQGGIAVLAHPNWGERFCHWRQEELVTLQGYAGIEVFNGNILRDSGSPLASDRWDMLLSGGRLCWGYGTDDTHNELDIANGWTMVQVDELTPHALVQALRDGRCYASTGVSFETIECDGTRLRIETRNASRIAFVGKHGRWLKWVDAPRAEYLFRGDEGYVRVEAYGERGSAAWTQPFQLAL</sequence>
<dbReference type="Gene3D" id="3.20.20.140">
    <property type="entry name" value="Metal-dependent hydrolases"/>
    <property type="match status" value="1"/>
</dbReference>
<dbReference type="PANTHER" id="PTHR42924">
    <property type="entry name" value="EXONUCLEASE"/>
    <property type="match status" value="1"/>
</dbReference>
<accession>A0A2H5XAV0</accession>
<evidence type="ECO:0000313" key="2">
    <source>
        <dbReference type="EMBL" id="GBC98318.1"/>
    </source>
</evidence>
<evidence type="ECO:0000313" key="3">
    <source>
        <dbReference type="Proteomes" id="UP000236173"/>
    </source>
</evidence>
<comment type="caution">
    <text evidence="2">The sequence shown here is derived from an EMBL/GenBank/DDBJ whole genome shotgun (WGS) entry which is preliminary data.</text>
</comment>
<proteinExistence type="predicted"/>
<dbReference type="SMART" id="SM00481">
    <property type="entry name" value="POLIIIAc"/>
    <property type="match status" value="1"/>
</dbReference>